<dbReference type="PROSITE" id="PS50110">
    <property type="entry name" value="RESPONSE_REGULATORY"/>
    <property type="match status" value="1"/>
</dbReference>
<dbReference type="InterPro" id="IPR009057">
    <property type="entry name" value="Homeodomain-like_sf"/>
</dbReference>
<keyword evidence="1" id="KW-0805">Transcription regulation</keyword>
<dbReference type="GO" id="GO:0043565">
    <property type="term" value="F:sequence-specific DNA binding"/>
    <property type="evidence" value="ECO:0007669"/>
    <property type="project" value="InterPro"/>
</dbReference>
<dbReference type="SMART" id="SM00448">
    <property type="entry name" value="REC"/>
    <property type="match status" value="1"/>
</dbReference>
<organism evidence="7 8">
    <name type="scientific">Melghirimyces thermohalophilus</name>
    <dbReference type="NCBI Taxonomy" id="1236220"/>
    <lineage>
        <taxon>Bacteria</taxon>
        <taxon>Bacillati</taxon>
        <taxon>Bacillota</taxon>
        <taxon>Bacilli</taxon>
        <taxon>Bacillales</taxon>
        <taxon>Thermoactinomycetaceae</taxon>
        <taxon>Melghirimyces</taxon>
    </lineage>
</organism>
<protein>
    <submittedName>
        <fullName evidence="7">Two-component response regulator, YesN/AraC family, consists of REC and AraC-type DNA-binding domains</fullName>
    </submittedName>
</protein>
<dbReference type="CDD" id="cd00156">
    <property type="entry name" value="REC"/>
    <property type="match status" value="1"/>
</dbReference>
<dbReference type="Proteomes" id="UP000199387">
    <property type="component" value="Unassembled WGS sequence"/>
</dbReference>
<dbReference type="AlphaFoldDB" id="A0A1G6K970"/>
<dbReference type="PROSITE" id="PS00041">
    <property type="entry name" value="HTH_ARAC_FAMILY_1"/>
    <property type="match status" value="1"/>
</dbReference>
<comment type="caution">
    <text evidence="4">Lacks conserved residue(s) required for the propagation of feature annotation.</text>
</comment>
<dbReference type="PANTHER" id="PTHR43280:SF2">
    <property type="entry name" value="HTH-TYPE TRANSCRIPTIONAL REGULATOR EXSA"/>
    <property type="match status" value="1"/>
</dbReference>
<dbReference type="InterPro" id="IPR018062">
    <property type="entry name" value="HTH_AraC-typ_CS"/>
</dbReference>
<evidence type="ECO:0000259" key="6">
    <source>
        <dbReference type="PROSITE" id="PS50110"/>
    </source>
</evidence>
<dbReference type="PRINTS" id="PR00032">
    <property type="entry name" value="HTHARAC"/>
</dbReference>
<dbReference type="InterPro" id="IPR001789">
    <property type="entry name" value="Sig_transdc_resp-reg_receiver"/>
</dbReference>
<dbReference type="GO" id="GO:0000160">
    <property type="term" value="P:phosphorelay signal transduction system"/>
    <property type="evidence" value="ECO:0007669"/>
    <property type="project" value="InterPro"/>
</dbReference>
<dbReference type="GO" id="GO:0003700">
    <property type="term" value="F:DNA-binding transcription factor activity"/>
    <property type="evidence" value="ECO:0007669"/>
    <property type="project" value="InterPro"/>
</dbReference>
<dbReference type="InterPro" id="IPR018060">
    <property type="entry name" value="HTH_AraC"/>
</dbReference>
<dbReference type="EMBL" id="FMZA01000005">
    <property type="protein sequence ID" value="SDC27125.1"/>
    <property type="molecule type" value="Genomic_DNA"/>
</dbReference>
<dbReference type="Gene3D" id="3.40.50.2300">
    <property type="match status" value="1"/>
</dbReference>
<evidence type="ECO:0000256" key="1">
    <source>
        <dbReference type="ARBA" id="ARBA00023015"/>
    </source>
</evidence>
<evidence type="ECO:0000256" key="4">
    <source>
        <dbReference type="PROSITE-ProRule" id="PRU00169"/>
    </source>
</evidence>
<dbReference type="Gene3D" id="1.10.10.60">
    <property type="entry name" value="Homeodomain-like"/>
    <property type="match status" value="2"/>
</dbReference>
<name>A0A1G6K970_9BACL</name>
<sequence length="497" mass="58816">MKLLIADRDVNERTGLAWVVRSYPIPFSSVDTAENYEELLDKWVRELPAVVCVELDMISRDQWEVFRRLVRTYRCQVIGITAEATFERALQAIELHAEDLWVKPVSPDRIKRTLLEIGRERNDPSPTVEPSSLPPLSYRSLFLDEEGETAPLLLFQPESERSVSRLHQFLEDAPFSEPPRLFPLSDTVAAVFPGIKPEKEKMETFRREGYRLIREWWDRYREALFLVIQPQQSSAPSLYRQYQLAREALSLRFYRGDQPIWIAEEPVRWNWIDPFLTPEEQRMWVHMLDQGDREGIRKWMRQEFSGLYPPYPEPGLLRIRLTSLLAQLRRYMKTWSLTENPDLEKAYHRIFSTILYAPLLDRILQELLLFVHALMEGAQQQTLHQNIDPVERGIQYIEREFHRPDLGLEEVAREVGRNPSYFSHLLSRQQGISFRQLLQSVRMKHARHLLATTNLSIREIASRCGYLQPHTFSRTFRRNCGCSPREYRLQKNRQQIN</sequence>
<dbReference type="Pfam" id="PF12833">
    <property type="entry name" value="HTH_18"/>
    <property type="match status" value="1"/>
</dbReference>
<dbReference type="SUPFAM" id="SSF52172">
    <property type="entry name" value="CheY-like"/>
    <property type="match status" value="1"/>
</dbReference>
<dbReference type="InterPro" id="IPR011006">
    <property type="entry name" value="CheY-like_superfamily"/>
</dbReference>
<evidence type="ECO:0000313" key="7">
    <source>
        <dbReference type="EMBL" id="SDC27125.1"/>
    </source>
</evidence>
<gene>
    <name evidence="7" type="ORF">SAMN04488112_105116</name>
</gene>
<reference evidence="7 8" key="1">
    <citation type="submission" date="2016-10" db="EMBL/GenBank/DDBJ databases">
        <authorList>
            <person name="de Groot N.N."/>
        </authorList>
    </citation>
    <scope>NUCLEOTIDE SEQUENCE [LARGE SCALE GENOMIC DNA]</scope>
    <source>
        <strain evidence="7 8">DSM 45514</strain>
    </source>
</reference>
<keyword evidence="3" id="KW-0804">Transcription</keyword>
<dbReference type="PANTHER" id="PTHR43280">
    <property type="entry name" value="ARAC-FAMILY TRANSCRIPTIONAL REGULATOR"/>
    <property type="match status" value="1"/>
</dbReference>
<dbReference type="PROSITE" id="PS01124">
    <property type="entry name" value="HTH_ARAC_FAMILY_2"/>
    <property type="match status" value="1"/>
</dbReference>
<evidence type="ECO:0000259" key="5">
    <source>
        <dbReference type="PROSITE" id="PS01124"/>
    </source>
</evidence>
<dbReference type="STRING" id="1236220.SAMN04488112_105116"/>
<proteinExistence type="predicted"/>
<evidence type="ECO:0000313" key="8">
    <source>
        <dbReference type="Proteomes" id="UP000199387"/>
    </source>
</evidence>
<keyword evidence="2 7" id="KW-0238">DNA-binding</keyword>
<dbReference type="InterPro" id="IPR020449">
    <property type="entry name" value="Tscrpt_reg_AraC-type_HTH"/>
</dbReference>
<evidence type="ECO:0000256" key="2">
    <source>
        <dbReference type="ARBA" id="ARBA00023125"/>
    </source>
</evidence>
<dbReference type="RefSeq" id="WP_091567281.1">
    <property type="nucleotide sequence ID" value="NZ_FMZA01000005.1"/>
</dbReference>
<feature type="domain" description="HTH araC/xylS-type" evidence="5">
    <location>
        <begin position="391"/>
        <end position="490"/>
    </location>
</feature>
<evidence type="ECO:0000256" key="3">
    <source>
        <dbReference type="ARBA" id="ARBA00023163"/>
    </source>
</evidence>
<dbReference type="OrthoDB" id="2563880at2"/>
<dbReference type="Pfam" id="PF00072">
    <property type="entry name" value="Response_reg"/>
    <property type="match status" value="1"/>
</dbReference>
<dbReference type="SUPFAM" id="SSF46689">
    <property type="entry name" value="Homeodomain-like"/>
    <property type="match status" value="1"/>
</dbReference>
<keyword evidence="8" id="KW-1185">Reference proteome</keyword>
<accession>A0A1G6K970</accession>
<feature type="domain" description="Response regulatory" evidence="6">
    <location>
        <begin position="2"/>
        <end position="118"/>
    </location>
</feature>
<dbReference type="SMART" id="SM00342">
    <property type="entry name" value="HTH_ARAC"/>
    <property type="match status" value="1"/>
</dbReference>